<dbReference type="RefSeq" id="WP_238548762.1">
    <property type="nucleotide sequence ID" value="NZ_JGZB01000004.1"/>
</dbReference>
<dbReference type="STRING" id="1692.BMAGN_0289"/>
<organism evidence="2 3">
    <name type="scientific">Bifidobacterium magnum</name>
    <dbReference type="NCBI Taxonomy" id="1692"/>
    <lineage>
        <taxon>Bacteria</taxon>
        <taxon>Bacillati</taxon>
        <taxon>Actinomycetota</taxon>
        <taxon>Actinomycetes</taxon>
        <taxon>Bifidobacteriales</taxon>
        <taxon>Bifidobacteriaceae</taxon>
        <taxon>Bifidobacterium</taxon>
    </lineage>
</organism>
<keyword evidence="3" id="KW-1185">Reference proteome</keyword>
<feature type="transmembrane region" description="Helical" evidence="1">
    <location>
        <begin position="22"/>
        <end position="42"/>
    </location>
</feature>
<dbReference type="AlphaFoldDB" id="A0A087BBC8"/>
<keyword evidence="1" id="KW-0472">Membrane</keyword>
<evidence type="ECO:0000256" key="1">
    <source>
        <dbReference type="SAM" id="Phobius"/>
    </source>
</evidence>
<accession>A0A087BBC8</accession>
<dbReference type="EMBL" id="JGZB01000004">
    <property type="protein sequence ID" value="KFI68328.1"/>
    <property type="molecule type" value="Genomic_DNA"/>
</dbReference>
<evidence type="ECO:0000313" key="2">
    <source>
        <dbReference type="EMBL" id="KFI68328.1"/>
    </source>
</evidence>
<sequence>MPQHSSRHAHRAPKQYSVWPKVIGIIIGIIAVLAIVLGILGAQLYSQAKQVKAHEEKSALFTERRCRLHNRHFANLNHYQCTASRSARNTAGQHHCTWPNLELL</sequence>
<comment type="caution">
    <text evidence="2">The sequence shown here is derived from an EMBL/GenBank/DDBJ whole genome shotgun (WGS) entry which is preliminary data.</text>
</comment>
<proteinExistence type="predicted"/>
<keyword evidence="1" id="KW-1133">Transmembrane helix</keyword>
<evidence type="ECO:0000313" key="3">
    <source>
        <dbReference type="Proteomes" id="UP000029052"/>
    </source>
</evidence>
<name>A0A087BBC8_9BIFI</name>
<gene>
    <name evidence="2" type="ORF">BMAGN_0289</name>
</gene>
<reference evidence="2 3" key="1">
    <citation type="submission" date="2014-03" db="EMBL/GenBank/DDBJ databases">
        <title>Genomics of Bifidobacteria.</title>
        <authorList>
            <person name="Ventura M."/>
            <person name="Milani C."/>
            <person name="Lugli G.A."/>
        </authorList>
    </citation>
    <scope>NUCLEOTIDE SEQUENCE [LARGE SCALE GENOMIC DNA]</scope>
    <source>
        <strain evidence="2 3">LMG 11591</strain>
    </source>
</reference>
<protein>
    <submittedName>
        <fullName evidence="2">Uncharacterized protein</fullName>
    </submittedName>
</protein>
<dbReference type="Proteomes" id="UP000029052">
    <property type="component" value="Unassembled WGS sequence"/>
</dbReference>
<keyword evidence="1" id="KW-0812">Transmembrane</keyword>